<organism evidence="2 3">
    <name type="scientific">Mordavella massiliensis</name>
    <dbReference type="NCBI Taxonomy" id="1871024"/>
    <lineage>
        <taxon>Bacteria</taxon>
        <taxon>Bacillati</taxon>
        <taxon>Bacillota</taxon>
        <taxon>Clostridia</taxon>
        <taxon>Eubacteriales</taxon>
        <taxon>Clostridiaceae</taxon>
        <taxon>Mordavella</taxon>
    </lineage>
</organism>
<keyword evidence="1" id="KW-0812">Transmembrane</keyword>
<keyword evidence="1" id="KW-1133">Transmembrane helix</keyword>
<feature type="transmembrane region" description="Helical" evidence="1">
    <location>
        <begin position="5"/>
        <end position="24"/>
    </location>
</feature>
<sequence>MKKKIIGLILLVCVMGVIGGIYLLTGGTGELGEEKRTEGQQVTKTKPATQVSGYIGGEKVGFLEDEEVLEILRNEYGLDVDYSKAGSLDMMTADLSGRNYLFPSSSIALEYYEELHGTPKQSEIILNTPIVLYTHKIVLDAFEQQGLITKDGEVNYIDMNQLVAMIQNDTKWADIGVPELYGSVSVDTTDPAKSNSGNMFAALLADVLNGGQTLTPEGVGEILPQLQAIFGKLGYMETSSADLFDQFLRMGVGATPVAAGYESQIIEYAQMNPEAYEKIKDDVVILYPAPTVWSAHVLIAIDESGQTLLKGLQDETVQELAWKKHGFRTGSAGTSQGETEVTGIADSITQVAQVPSYEVMRQIIEGLQ</sequence>
<keyword evidence="1" id="KW-0472">Membrane</keyword>
<evidence type="ECO:0000313" key="3">
    <source>
        <dbReference type="Proteomes" id="UP000713880"/>
    </source>
</evidence>
<reference evidence="2" key="1">
    <citation type="submission" date="2020-08" db="EMBL/GenBank/DDBJ databases">
        <authorList>
            <person name="Cejkova D."/>
            <person name="Kubasova T."/>
            <person name="Jahodarova E."/>
            <person name="Rychlik I."/>
        </authorList>
    </citation>
    <scope>NUCLEOTIDE SEQUENCE</scope>
    <source>
        <strain evidence="2">An420c</strain>
    </source>
</reference>
<name>A0A938X2Y4_9CLOT</name>
<keyword evidence="3" id="KW-1185">Reference proteome</keyword>
<protein>
    <submittedName>
        <fullName evidence="2">Substrate-binding domain-containing protein</fullName>
    </submittedName>
</protein>
<dbReference type="AlphaFoldDB" id="A0A938X2Y4"/>
<dbReference type="EMBL" id="JACJLV010000025">
    <property type="protein sequence ID" value="MBM6827134.1"/>
    <property type="molecule type" value="Genomic_DNA"/>
</dbReference>
<reference evidence="2" key="2">
    <citation type="journal article" date="2021" name="Sci. Rep.">
        <title>The distribution of antibiotic resistance genes in chicken gut microbiota commensals.</title>
        <authorList>
            <person name="Juricova H."/>
            <person name="Matiasovicova J."/>
            <person name="Kubasova T."/>
            <person name="Cejkova D."/>
            <person name="Rychlik I."/>
        </authorList>
    </citation>
    <scope>NUCLEOTIDE SEQUENCE</scope>
    <source>
        <strain evidence="2">An420c</strain>
    </source>
</reference>
<evidence type="ECO:0000313" key="2">
    <source>
        <dbReference type="EMBL" id="MBM6827134.1"/>
    </source>
</evidence>
<dbReference type="Proteomes" id="UP000713880">
    <property type="component" value="Unassembled WGS sequence"/>
</dbReference>
<gene>
    <name evidence="2" type="ORF">H6A13_08530</name>
</gene>
<comment type="caution">
    <text evidence="2">The sequence shown here is derived from an EMBL/GenBank/DDBJ whole genome shotgun (WGS) entry which is preliminary data.</text>
</comment>
<evidence type="ECO:0000256" key="1">
    <source>
        <dbReference type="SAM" id="Phobius"/>
    </source>
</evidence>
<proteinExistence type="predicted"/>
<accession>A0A938X2Y4</accession>
<dbReference type="RefSeq" id="WP_204909174.1">
    <property type="nucleotide sequence ID" value="NZ_JACJLV010000025.1"/>
</dbReference>